<feature type="transmembrane region" description="Helical" evidence="6">
    <location>
        <begin position="164"/>
        <end position="185"/>
    </location>
</feature>
<dbReference type="OrthoDB" id="444631at2759"/>
<organism evidence="8 9">
    <name type="scientific">Lophium mytilinum</name>
    <dbReference type="NCBI Taxonomy" id="390894"/>
    <lineage>
        <taxon>Eukaryota</taxon>
        <taxon>Fungi</taxon>
        <taxon>Dikarya</taxon>
        <taxon>Ascomycota</taxon>
        <taxon>Pezizomycotina</taxon>
        <taxon>Dothideomycetes</taxon>
        <taxon>Pleosporomycetidae</taxon>
        <taxon>Mytilinidiales</taxon>
        <taxon>Mytilinidiaceae</taxon>
        <taxon>Lophium</taxon>
    </lineage>
</organism>
<dbReference type="Pfam" id="PF20684">
    <property type="entry name" value="Fung_rhodopsin"/>
    <property type="match status" value="1"/>
</dbReference>
<evidence type="ECO:0000256" key="4">
    <source>
        <dbReference type="ARBA" id="ARBA00023136"/>
    </source>
</evidence>
<keyword evidence="3 6" id="KW-1133">Transmembrane helix</keyword>
<dbReference type="InterPro" id="IPR052337">
    <property type="entry name" value="SAT4-like"/>
</dbReference>
<feature type="transmembrane region" description="Helical" evidence="6">
    <location>
        <begin position="236"/>
        <end position="255"/>
    </location>
</feature>
<name>A0A6A6QKT7_9PEZI</name>
<keyword evidence="4 6" id="KW-0472">Membrane</keyword>
<dbReference type="Proteomes" id="UP000799750">
    <property type="component" value="Unassembled WGS sequence"/>
</dbReference>
<evidence type="ECO:0000313" key="8">
    <source>
        <dbReference type="EMBL" id="KAF2492935.1"/>
    </source>
</evidence>
<feature type="transmembrane region" description="Helical" evidence="6">
    <location>
        <begin position="197"/>
        <end position="216"/>
    </location>
</feature>
<accession>A0A6A6QKT7</accession>
<sequence length="264" mass="30003">MSRETAAIVTAVVLLAVSTTFVWCRLAIRFFMVRAPGKDDLFCFIAMVGGLWVENILCLLKIKFGSGKHIWQLSPEDIRNQLLAVFISQPPYILCLAFVKFSILCQYRRVFSTFIRRICLAMQVFVGVFTIAFCFLFAFQCTPVKGFWDVNARHHCYDLDTVQFIFVGINVATDLALLAIPMPIFRNMKLRKAEKRSLIVIFALGGFSAVTCLLRVPYIVLSTHSVDSTYQNHGLIIWSRVELNVAIFCACLPALRVPLARWFP</sequence>
<gene>
    <name evidence="8" type="ORF">BU16DRAFT_465838</name>
</gene>
<evidence type="ECO:0000256" key="2">
    <source>
        <dbReference type="ARBA" id="ARBA00022692"/>
    </source>
</evidence>
<comment type="similarity">
    <text evidence="5">Belongs to the SAT4 family.</text>
</comment>
<reference evidence="8" key="1">
    <citation type="journal article" date="2020" name="Stud. Mycol.">
        <title>101 Dothideomycetes genomes: a test case for predicting lifestyles and emergence of pathogens.</title>
        <authorList>
            <person name="Haridas S."/>
            <person name="Albert R."/>
            <person name="Binder M."/>
            <person name="Bloem J."/>
            <person name="Labutti K."/>
            <person name="Salamov A."/>
            <person name="Andreopoulos B."/>
            <person name="Baker S."/>
            <person name="Barry K."/>
            <person name="Bills G."/>
            <person name="Bluhm B."/>
            <person name="Cannon C."/>
            <person name="Castanera R."/>
            <person name="Culley D."/>
            <person name="Daum C."/>
            <person name="Ezra D."/>
            <person name="Gonzalez J."/>
            <person name="Henrissat B."/>
            <person name="Kuo A."/>
            <person name="Liang C."/>
            <person name="Lipzen A."/>
            <person name="Lutzoni F."/>
            <person name="Magnuson J."/>
            <person name="Mondo S."/>
            <person name="Nolan M."/>
            <person name="Ohm R."/>
            <person name="Pangilinan J."/>
            <person name="Park H.-J."/>
            <person name="Ramirez L."/>
            <person name="Alfaro M."/>
            <person name="Sun H."/>
            <person name="Tritt A."/>
            <person name="Yoshinaga Y."/>
            <person name="Zwiers L.-H."/>
            <person name="Turgeon B."/>
            <person name="Goodwin S."/>
            <person name="Spatafora J."/>
            <person name="Crous P."/>
            <person name="Grigoriev I."/>
        </authorList>
    </citation>
    <scope>NUCLEOTIDE SEQUENCE</scope>
    <source>
        <strain evidence="8">CBS 269.34</strain>
    </source>
</reference>
<proteinExistence type="inferred from homology"/>
<feature type="transmembrane region" description="Helical" evidence="6">
    <location>
        <begin position="117"/>
        <end position="139"/>
    </location>
</feature>
<feature type="domain" description="Rhodopsin" evidence="7">
    <location>
        <begin position="25"/>
        <end position="261"/>
    </location>
</feature>
<comment type="subcellular location">
    <subcellularLocation>
        <location evidence="1">Membrane</location>
        <topology evidence="1">Multi-pass membrane protein</topology>
    </subcellularLocation>
</comment>
<keyword evidence="2 6" id="KW-0812">Transmembrane</keyword>
<evidence type="ECO:0000259" key="7">
    <source>
        <dbReference type="Pfam" id="PF20684"/>
    </source>
</evidence>
<feature type="transmembrane region" description="Helical" evidence="6">
    <location>
        <begin position="82"/>
        <end position="105"/>
    </location>
</feature>
<feature type="transmembrane region" description="Helical" evidence="6">
    <location>
        <begin position="6"/>
        <end position="28"/>
    </location>
</feature>
<evidence type="ECO:0000256" key="5">
    <source>
        <dbReference type="ARBA" id="ARBA00038359"/>
    </source>
</evidence>
<evidence type="ECO:0000256" key="6">
    <source>
        <dbReference type="SAM" id="Phobius"/>
    </source>
</evidence>
<feature type="transmembrane region" description="Helical" evidence="6">
    <location>
        <begin position="40"/>
        <end position="62"/>
    </location>
</feature>
<dbReference type="GO" id="GO:0016020">
    <property type="term" value="C:membrane"/>
    <property type="evidence" value="ECO:0007669"/>
    <property type="project" value="UniProtKB-SubCell"/>
</dbReference>
<dbReference type="InterPro" id="IPR049326">
    <property type="entry name" value="Rhodopsin_dom_fungi"/>
</dbReference>
<dbReference type="PANTHER" id="PTHR33048:SF47">
    <property type="entry name" value="INTEGRAL MEMBRANE PROTEIN-RELATED"/>
    <property type="match status" value="1"/>
</dbReference>
<dbReference type="EMBL" id="MU004193">
    <property type="protein sequence ID" value="KAF2492935.1"/>
    <property type="molecule type" value="Genomic_DNA"/>
</dbReference>
<evidence type="ECO:0000256" key="1">
    <source>
        <dbReference type="ARBA" id="ARBA00004141"/>
    </source>
</evidence>
<dbReference type="AlphaFoldDB" id="A0A6A6QKT7"/>
<evidence type="ECO:0000256" key="3">
    <source>
        <dbReference type="ARBA" id="ARBA00022989"/>
    </source>
</evidence>
<dbReference type="PANTHER" id="PTHR33048">
    <property type="entry name" value="PTH11-LIKE INTEGRAL MEMBRANE PROTEIN (AFU_ORTHOLOGUE AFUA_5G11245)"/>
    <property type="match status" value="1"/>
</dbReference>
<protein>
    <recommendedName>
        <fullName evidence="7">Rhodopsin domain-containing protein</fullName>
    </recommendedName>
</protein>
<feature type="non-terminal residue" evidence="8">
    <location>
        <position position="264"/>
    </location>
</feature>
<evidence type="ECO:0000313" key="9">
    <source>
        <dbReference type="Proteomes" id="UP000799750"/>
    </source>
</evidence>
<keyword evidence="9" id="KW-1185">Reference proteome</keyword>